<dbReference type="Gene3D" id="3.30.70.270">
    <property type="match status" value="1"/>
</dbReference>
<sequence>MRTIPVYKTIYFRFMVVFLVAIGPLVAVQYWLSRAMFDDALAQGSSLLERAAYQAAAVQDAMAAQVRQTLKAAASEPALRDGPPEAADAVLARLAQTLPFANNIHASDLSGAMRFSLVKPFAGTRVGARRYFIEALRRGDFAVGEYVVGQVTAKPSIHFAHPLLDVSGAPSGVLGAAVGLDWYQSLFDRCDMPAGAFLAFFDRQGVLLARYPSSASLRPGQRFDALFAGQFAWGRSSGVFMAANPDGVDTLYAYKTLSLERDGRDPYGVMFVGMAARDAQEAARSRALLAAGVSAGAVALAVAAAAVLCRLVFVKRLRVLADFADSLGMREACLLPPRFGDDEIGVLGRRMADISEALQEKSEHLDEVMAKLAHERDAMAETVEQLRLAEEELVRRADHDALTGLENRGCFVKRFGGEMARLRRHGEPFALVILDIDDFKLVNDRFGHGMGDEVLRAVAGALRASLREVDGVYRVGGEEFAVILPGADGPSALAAAERLRRAVAALDIPLPDGAGAARVTVSLGAAEAEPAMDAEKELFAAADRALYAAKAAGKNRCVLAGREQA</sequence>
<dbReference type="CDD" id="cd12915">
    <property type="entry name" value="PDC2_DGC_like"/>
    <property type="match status" value="1"/>
</dbReference>
<reference evidence="5 6" key="1">
    <citation type="submission" date="2012-07" db="EMBL/GenBank/DDBJ databases">
        <title>Draft genome sequence of Desulfovibrio magneticus str. Maddingley MBC34 obtained from a metagenomic sequence of a methanogenic enrichment isolated from coal-seam formation water in Victoria, Australia.</title>
        <authorList>
            <person name="Greenfield P."/>
            <person name="Hendry P."/>
            <person name="Li D."/>
            <person name="Rosewarne C.P."/>
            <person name="Tran-Dinh N."/>
            <person name="Elbourne L.D.H."/>
            <person name="Paulsen I.T."/>
            <person name="Midgley D.J."/>
        </authorList>
    </citation>
    <scope>NUCLEOTIDE SEQUENCE [LARGE SCALE GENOMIC DNA]</scope>
    <source>
        <strain evidence="6">Maddingley MBC34</strain>
    </source>
</reference>
<comment type="caution">
    <text evidence="5">The sequence shown here is derived from an EMBL/GenBank/DDBJ whole genome shotgun (WGS) entry which is preliminary data.</text>
</comment>
<organism evidence="5 6">
    <name type="scientific">Solidesulfovibrio magneticus str. Maddingley MBC34</name>
    <dbReference type="NCBI Taxonomy" id="1206767"/>
    <lineage>
        <taxon>Bacteria</taxon>
        <taxon>Pseudomonadati</taxon>
        <taxon>Thermodesulfobacteriota</taxon>
        <taxon>Desulfovibrionia</taxon>
        <taxon>Desulfovibrionales</taxon>
        <taxon>Desulfovibrionaceae</taxon>
        <taxon>Solidesulfovibrio</taxon>
    </lineage>
</organism>
<dbReference type="PANTHER" id="PTHR45138:SF9">
    <property type="entry name" value="DIGUANYLATE CYCLASE DGCM-RELATED"/>
    <property type="match status" value="1"/>
</dbReference>
<dbReference type="AlphaFoldDB" id="K6FRB1"/>
<evidence type="ECO:0000313" key="5">
    <source>
        <dbReference type="EMBL" id="EKO41072.1"/>
    </source>
</evidence>
<dbReference type="SUPFAM" id="SSF55073">
    <property type="entry name" value="Nucleotide cyclase"/>
    <property type="match status" value="1"/>
</dbReference>
<dbReference type="GO" id="GO:0052621">
    <property type="term" value="F:diguanylate cyclase activity"/>
    <property type="evidence" value="ECO:0007669"/>
    <property type="project" value="UniProtKB-EC"/>
</dbReference>
<name>K6FRB1_9BACT</name>
<proteinExistence type="predicted"/>
<dbReference type="SMART" id="SM00267">
    <property type="entry name" value="GGDEF"/>
    <property type="match status" value="1"/>
</dbReference>
<evidence type="ECO:0000259" key="4">
    <source>
        <dbReference type="PROSITE" id="PS50887"/>
    </source>
</evidence>
<evidence type="ECO:0000256" key="1">
    <source>
        <dbReference type="ARBA" id="ARBA00012528"/>
    </source>
</evidence>
<dbReference type="CDD" id="cd12914">
    <property type="entry name" value="PDC1_DGC_like"/>
    <property type="match status" value="1"/>
</dbReference>
<dbReference type="InterPro" id="IPR000160">
    <property type="entry name" value="GGDEF_dom"/>
</dbReference>
<dbReference type="EC" id="2.7.7.65" evidence="1"/>
<evidence type="ECO:0000313" key="6">
    <source>
        <dbReference type="Proteomes" id="UP000006272"/>
    </source>
</evidence>
<protein>
    <recommendedName>
        <fullName evidence="1">diguanylate cyclase</fullName>
        <ecNumber evidence="1">2.7.7.65</ecNumber>
    </recommendedName>
</protein>
<comment type="catalytic activity">
    <reaction evidence="2">
        <text>2 GTP = 3',3'-c-di-GMP + 2 diphosphate</text>
        <dbReference type="Rhea" id="RHEA:24898"/>
        <dbReference type="ChEBI" id="CHEBI:33019"/>
        <dbReference type="ChEBI" id="CHEBI:37565"/>
        <dbReference type="ChEBI" id="CHEBI:58805"/>
        <dbReference type="EC" id="2.7.7.65"/>
    </reaction>
</comment>
<dbReference type="InterPro" id="IPR043128">
    <property type="entry name" value="Rev_trsase/Diguanyl_cyclase"/>
</dbReference>
<dbReference type="InterPro" id="IPR050469">
    <property type="entry name" value="Diguanylate_Cyclase"/>
</dbReference>
<dbReference type="PANTHER" id="PTHR45138">
    <property type="entry name" value="REGULATORY COMPONENTS OF SENSORY TRANSDUCTION SYSTEM"/>
    <property type="match status" value="1"/>
</dbReference>
<feature type="transmembrane region" description="Helical" evidence="3">
    <location>
        <begin position="12"/>
        <end position="32"/>
    </location>
</feature>
<dbReference type="GO" id="GO:0043709">
    <property type="term" value="P:cell adhesion involved in single-species biofilm formation"/>
    <property type="evidence" value="ECO:0007669"/>
    <property type="project" value="TreeGrafter"/>
</dbReference>
<dbReference type="PROSITE" id="PS50887">
    <property type="entry name" value="GGDEF"/>
    <property type="match status" value="1"/>
</dbReference>
<dbReference type="EMBL" id="ALAO01000024">
    <property type="protein sequence ID" value="EKO41072.1"/>
    <property type="molecule type" value="Genomic_DNA"/>
</dbReference>
<keyword evidence="3" id="KW-0472">Membrane</keyword>
<dbReference type="CDD" id="cd01949">
    <property type="entry name" value="GGDEF"/>
    <property type="match status" value="1"/>
</dbReference>
<evidence type="ECO:0000256" key="3">
    <source>
        <dbReference type="SAM" id="Phobius"/>
    </source>
</evidence>
<feature type="transmembrane region" description="Helical" evidence="3">
    <location>
        <begin position="287"/>
        <end position="313"/>
    </location>
</feature>
<dbReference type="NCBIfam" id="TIGR00254">
    <property type="entry name" value="GGDEF"/>
    <property type="match status" value="1"/>
</dbReference>
<keyword evidence="3" id="KW-1133">Transmembrane helix</keyword>
<dbReference type="Gene3D" id="3.30.450.20">
    <property type="entry name" value="PAS domain"/>
    <property type="match status" value="2"/>
</dbReference>
<dbReference type="InterPro" id="IPR029787">
    <property type="entry name" value="Nucleotide_cyclase"/>
</dbReference>
<dbReference type="Proteomes" id="UP000006272">
    <property type="component" value="Unassembled WGS sequence"/>
</dbReference>
<evidence type="ECO:0000256" key="2">
    <source>
        <dbReference type="ARBA" id="ARBA00034247"/>
    </source>
</evidence>
<feature type="domain" description="GGDEF" evidence="4">
    <location>
        <begin position="427"/>
        <end position="562"/>
    </location>
</feature>
<dbReference type="GO" id="GO:1902201">
    <property type="term" value="P:negative regulation of bacterial-type flagellum-dependent cell motility"/>
    <property type="evidence" value="ECO:0007669"/>
    <property type="project" value="TreeGrafter"/>
</dbReference>
<gene>
    <name evidence="5" type="ORF">B193_0199</name>
</gene>
<dbReference type="PATRIC" id="fig|1206767.3.peg.183"/>
<keyword evidence="3" id="KW-0812">Transmembrane</keyword>
<dbReference type="FunFam" id="3.30.70.270:FF:000001">
    <property type="entry name" value="Diguanylate cyclase domain protein"/>
    <property type="match status" value="1"/>
</dbReference>
<dbReference type="Pfam" id="PF00990">
    <property type="entry name" value="GGDEF"/>
    <property type="match status" value="1"/>
</dbReference>
<accession>K6FRB1</accession>
<dbReference type="GO" id="GO:0005886">
    <property type="term" value="C:plasma membrane"/>
    <property type="evidence" value="ECO:0007669"/>
    <property type="project" value="TreeGrafter"/>
</dbReference>